<dbReference type="EMBL" id="LM993663">
    <property type="protein sequence ID" value="VTZ78533.1"/>
    <property type="molecule type" value="Genomic_DNA"/>
</dbReference>
<dbReference type="KEGG" id="pyo:PY17X_0934400"/>
<evidence type="ECO:0000256" key="4">
    <source>
        <dbReference type="SAM" id="Phobius"/>
    </source>
</evidence>
<evidence type="ECO:0000256" key="3">
    <source>
        <dbReference type="ARBA" id="ARBA00023180"/>
    </source>
</evidence>
<evidence type="ECO:0000259" key="5">
    <source>
        <dbReference type="SMART" id="SM00645"/>
    </source>
</evidence>
<keyword evidence="3" id="KW-0325">Glycoprotein</keyword>
<dbReference type="AlphaFoldDB" id="A0A078K7V4"/>
<dbReference type="EMBL" id="LK934637">
    <property type="protein sequence ID" value="CDU18116.1"/>
    <property type="molecule type" value="Genomic_DNA"/>
</dbReference>
<dbReference type="OrthoDB" id="190265at2759"/>
<dbReference type="InterPro" id="IPR038765">
    <property type="entry name" value="Papain-like_cys_pep_sf"/>
</dbReference>
<evidence type="ECO:0000313" key="8">
    <source>
        <dbReference type="EMBL" id="VTZ78533.1"/>
    </source>
</evidence>
<dbReference type="VEuPathDB" id="PlasmoDB:PY00783"/>
<reference evidence="7" key="3">
    <citation type="submission" date="2014-05" db="EMBL/GenBank/DDBJ databases">
        <authorList>
            <person name="Aslett A.Martin."/>
            <person name="De Silva Nishadi"/>
        </authorList>
    </citation>
    <scope>NUCLEOTIDE SEQUENCE</scope>
    <source>
        <strain evidence="7">YM</strain>
    </source>
</reference>
<dbReference type="InterPro" id="IPR000668">
    <property type="entry name" value="Peptidase_C1A_C"/>
</dbReference>
<dbReference type="PROSITE" id="PS00639">
    <property type="entry name" value="THIOL_PROTEASE_HIS"/>
    <property type="match status" value="1"/>
</dbReference>
<keyword evidence="4" id="KW-1133">Transmembrane helix</keyword>
<comment type="similarity">
    <text evidence="1">Belongs to the peptidase C1 family.</text>
</comment>
<dbReference type="VEuPathDB" id="PlasmoDB:Py17XNL_000900360"/>
<feature type="transmembrane region" description="Helical" evidence="4">
    <location>
        <begin position="32"/>
        <end position="51"/>
    </location>
</feature>
<evidence type="ECO:0000256" key="1">
    <source>
        <dbReference type="ARBA" id="ARBA00008455"/>
    </source>
</evidence>
<dbReference type="OMA" id="CDIDRCK"/>
<dbReference type="GO" id="GO:0006508">
    <property type="term" value="P:proteolysis"/>
    <property type="evidence" value="ECO:0007669"/>
    <property type="project" value="InterPro"/>
</dbReference>
<dbReference type="Proteomes" id="UP000072904">
    <property type="component" value="Chromosome 9"/>
</dbReference>
<evidence type="ECO:0000259" key="6">
    <source>
        <dbReference type="SMART" id="SM00848"/>
    </source>
</evidence>
<dbReference type="SMART" id="SM00848">
    <property type="entry name" value="Inhibitor_I29"/>
    <property type="match status" value="1"/>
</dbReference>
<organism evidence="7 10">
    <name type="scientific">Plasmodium yoelii</name>
    <dbReference type="NCBI Taxonomy" id="5861"/>
    <lineage>
        <taxon>Eukaryota</taxon>
        <taxon>Sar</taxon>
        <taxon>Alveolata</taxon>
        <taxon>Apicomplexa</taxon>
        <taxon>Aconoidasida</taxon>
        <taxon>Haemosporida</taxon>
        <taxon>Plasmodiidae</taxon>
        <taxon>Plasmodium</taxon>
        <taxon>Plasmodium (Vinckeia)</taxon>
    </lineage>
</organism>
<keyword evidence="4" id="KW-0812">Transmembrane</keyword>
<dbReference type="PANTHER" id="PTHR12411">
    <property type="entry name" value="CYSTEINE PROTEASE FAMILY C1-RELATED"/>
    <property type="match status" value="1"/>
</dbReference>
<accession>A0A078K7V4</accession>
<proteinExistence type="inferred from homology"/>
<dbReference type="Pfam" id="PF08246">
    <property type="entry name" value="Inhibitor_I29"/>
    <property type="match status" value="1"/>
</dbReference>
<protein>
    <submittedName>
        <fullName evidence="7">Yoelipain-2</fullName>
    </submittedName>
</protein>
<dbReference type="InterPro" id="IPR025660">
    <property type="entry name" value="Pept_his_AS"/>
</dbReference>
<dbReference type="GO" id="GO:0008234">
    <property type="term" value="F:cysteine-type peptidase activity"/>
    <property type="evidence" value="ECO:0007669"/>
    <property type="project" value="InterPro"/>
</dbReference>
<dbReference type="VEuPathDB" id="PlasmoDB:PYYM_0933800"/>
<dbReference type="PRINTS" id="PR00705">
    <property type="entry name" value="PAPAIN"/>
</dbReference>
<dbReference type="SUPFAM" id="SSF54001">
    <property type="entry name" value="Cysteine proteinases"/>
    <property type="match status" value="1"/>
</dbReference>
<dbReference type="CDD" id="cd02248">
    <property type="entry name" value="Peptidase_C1A"/>
    <property type="match status" value="1"/>
</dbReference>
<evidence type="ECO:0000313" key="9">
    <source>
        <dbReference type="Proteomes" id="UP000072874"/>
    </source>
</evidence>
<dbReference type="InterPro" id="IPR013201">
    <property type="entry name" value="Prot_inhib_I29"/>
</dbReference>
<gene>
    <name evidence="8" type="ORF">PY17X_0934400</name>
    <name evidence="7" type="ORF">PYYM_0933800</name>
</gene>
<dbReference type="Proteomes" id="UP000072874">
    <property type="component" value="Chromosome 9"/>
</dbReference>
<dbReference type="VEuPathDB" id="PlasmoDB:PY17X_0934400"/>
<reference evidence="8" key="4">
    <citation type="submission" date="2019-05" db="EMBL/GenBank/DDBJ databases">
        <authorList>
            <consortium name="Pathogen Informatics"/>
        </authorList>
    </citation>
    <scope>NUCLEOTIDE SEQUENCE</scope>
    <source>
        <strain evidence="8">17X</strain>
    </source>
</reference>
<keyword evidence="2" id="KW-0865">Zymogen</keyword>
<keyword evidence="4" id="KW-0472">Membrane</keyword>
<dbReference type="GeneID" id="3792240"/>
<dbReference type="Pfam" id="PF00112">
    <property type="entry name" value="Peptidase_C1"/>
    <property type="match status" value="1"/>
</dbReference>
<dbReference type="InterPro" id="IPR039417">
    <property type="entry name" value="Peptidase_C1A_papain-like"/>
</dbReference>
<evidence type="ECO:0000313" key="10">
    <source>
        <dbReference type="Proteomes" id="UP000072904"/>
    </source>
</evidence>
<sequence>MNYHSSHHIRPEEEIFVDKGIQNVQLRRKNKMLIVTLAIVLSMFGFTVIYFNKTNKSSFNNGNVENYSNDDYLINYLLKSKAVKKFMGSKIEELIVESEKNEKNENNSVVVKDNKNNKDNNEKNVLFNKNTDNKKFTANLHDMQSIMNNLESVNLFYSFMKKYNKEYSSAEEMQERFYIFSEKLKKIEKHNKENHLYTKGINAFSDMRHEEFKMKYLNNKLKENHQIDLRHLIPYTIAINKYKSPTDQINYTSFDWRDHNAIIDIKDQQKCASCWAFATAGVVAAQYAIRKNQKVSLSEQQLVDCAQNNFGCDGGILPYAFEDLIDMNGLCEDKYYPYVSNLPELCEINKCQEKYTISKFALVPFNNYKEAIQYLGPITIAVGVADDFESYSGGIFDGECTSYANHAVMLIGYGVEDVYDIHLQKYVKEYYYIIRNSWGEFWGEHGYMRLKTNELGTLRNCVLVQGYAPIIE</sequence>
<name>A0A078K7V4_PLAYE</name>
<dbReference type="InterPro" id="IPR013128">
    <property type="entry name" value="Peptidase_C1A"/>
</dbReference>
<dbReference type="SMART" id="SM00645">
    <property type="entry name" value="Pept_C1"/>
    <property type="match status" value="1"/>
</dbReference>
<reference evidence="9 10" key="1">
    <citation type="journal article" date="2014" name="BMC Biol.">
        <title>A comprehensive evaluation of rodent malaria parasite genomes and gene expression.</title>
        <authorList>
            <person name="Otto T.D."/>
            <person name="Bohme U."/>
            <person name="Jackson A.P."/>
            <person name="Hunt M."/>
            <person name="Franke-Fayard B."/>
            <person name="Hoeijmakers W.A."/>
            <person name="Religa A.A."/>
            <person name="Robertson L."/>
            <person name="Sanders M."/>
            <person name="Ogun S.A."/>
            <person name="Cunningham D."/>
            <person name="Erhart A."/>
            <person name="Billker O."/>
            <person name="Khan S.M."/>
            <person name="Stunnenberg H.G."/>
            <person name="Langhorne J."/>
            <person name="Holder A.A."/>
            <person name="Waters A.P."/>
            <person name="Newbold C.I."/>
            <person name="Pain A."/>
            <person name="Berriman M."/>
            <person name="Janse C.J."/>
        </authorList>
    </citation>
    <scope>NUCLEOTIDE SEQUENCE [LARGE SCALE GENOMIC DNA]</scope>
    <source>
        <strain evidence="8 9">17X</strain>
        <strain evidence="7 10">YM</strain>
    </source>
</reference>
<dbReference type="Gene3D" id="3.90.70.10">
    <property type="entry name" value="Cysteine proteinases"/>
    <property type="match status" value="1"/>
</dbReference>
<feature type="domain" description="Cathepsin propeptide inhibitor" evidence="6">
    <location>
        <begin position="156"/>
        <end position="212"/>
    </location>
</feature>
<evidence type="ECO:0000313" key="7">
    <source>
        <dbReference type="EMBL" id="CDU18116.1"/>
    </source>
</evidence>
<reference evidence="8" key="2">
    <citation type="submission" date="2014-05" db="EMBL/GenBank/DDBJ databases">
        <authorList>
            <person name="Aslett M.A."/>
            <person name="De Silva N."/>
        </authorList>
    </citation>
    <scope>NUCLEOTIDE SEQUENCE</scope>
    <source>
        <strain evidence="8">17X</strain>
    </source>
</reference>
<dbReference type="RefSeq" id="XP_726900.1">
    <property type="nucleotide sequence ID" value="XM_721807.1"/>
</dbReference>
<dbReference type="Gene3D" id="1.10.287.2250">
    <property type="match status" value="1"/>
</dbReference>
<feature type="domain" description="Peptidase C1A papain C-terminal" evidence="5">
    <location>
        <begin position="250"/>
        <end position="470"/>
    </location>
</feature>
<dbReference type="SMR" id="A0A078K7V4"/>
<evidence type="ECO:0000256" key="2">
    <source>
        <dbReference type="ARBA" id="ARBA00023145"/>
    </source>
</evidence>